<accession>A0ABV3P861</accession>
<dbReference type="Gene3D" id="1.10.287.1700">
    <property type="match status" value="1"/>
</dbReference>
<dbReference type="EMBL" id="JBFNQN010000008">
    <property type="protein sequence ID" value="MEW9265583.1"/>
    <property type="molecule type" value="Genomic_DNA"/>
</dbReference>
<protein>
    <recommendedName>
        <fullName evidence="3">Flagellar FliJ protein</fullName>
    </recommendedName>
</protein>
<sequence length="150" mass="16600">MSATRAIMALLKLRKVQADQIKIDVAAANAVLRNENKRAARVRHELGEAHLSDETMAAWTASVARRAALVADLEGARALVARAESDLGEKQAAWARARRAERSLERVVERHERAQEEAALRADQKALDDRTVAEFAARARRRAQLEGGQE</sequence>
<reference evidence="1 2" key="1">
    <citation type="submission" date="2024-07" db="EMBL/GenBank/DDBJ databases">
        <authorList>
            <person name="Thanompreechachai J."/>
            <person name="Duangmal K."/>
        </authorList>
    </citation>
    <scope>NUCLEOTIDE SEQUENCE [LARGE SCALE GENOMIC DNA]</scope>
    <source>
        <strain evidence="1 2">KCTC 19886</strain>
    </source>
</reference>
<proteinExistence type="predicted"/>
<name>A0ABV3P861_9ACTN</name>
<evidence type="ECO:0000313" key="2">
    <source>
        <dbReference type="Proteomes" id="UP001555826"/>
    </source>
</evidence>
<dbReference type="InterPro" id="IPR053716">
    <property type="entry name" value="Flag_assembly_chemotaxis_eff"/>
</dbReference>
<comment type="caution">
    <text evidence="1">The sequence shown here is derived from an EMBL/GenBank/DDBJ whole genome shotgun (WGS) entry which is preliminary data.</text>
</comment>
<dbReference type="RefSeq" id="WP_367638715.1">
    <property type="nucleotide sequence ID" value="NZ_JBFNQN010000008.1"/>
</dbReference>
<dbReference type="Proteomes" id="UP001555826">
    <property type="component" value="Unassembled WGS sequence"/>
</dbReference>
<evidence type="ECO:0000313" key="1">
    <source>
        <dbReference type="EMBL" id="MEW9265583.1"/>
    </source>
</evidence>
<gene>
    <name evidence="1" type="ORF">AB1207_12560</name>
</gene>
<organism evidence="1 2">
    <name type="scientific">Kineococcus endophyticus</name>
    <dbReference type="NCBI Taxonomy" id="1181883"/>
    <lineage>
        <taxon>Bacteria</taxon>
        <taxon>Bacillati</taxon>
        <taxon>Actinomycetota</taxon>
        <taxon>Actinomycetes</taxon>
        <taxon>Kineosporiales</taxon>
        <taxon>Kineosporiaceae</taxon>
        <taxon>Kineococcus</taxon>
    </lineage>
</organism>
<evidence type="ECO:0008006" key="3">
    <source>
        <dbReference type="Google" id="ProtNLM"/>
    </source>
</evidence>
<keyword evidence="2" id="KW-1185">Reference proteome</keyword>